<keyword evidence="2" id="KW-0812">Transmembrane</keyword>
<name>A0A6I4VWL1_9BACL</name>
<keyword evidence="2" id="KW-1133">Transmembrane helix</keyword>
<comment type="caution">
    <text evidence="3">The sequence shown here is derived from an EMBL/GenBank/DDBJ whole genome shotgun (WGS) entry which is preliminary data.</text>
</comment>
<evidence type="ECO:0000256" key="2">
    <source>
        <dbReference type="SAM" id="Phobius"/>
    </source>
</evidence>
<gene>
    <name evidence="3" type="ORF">GSM42_16590</name>
</gene>
<keyword evidence="4" id="KW-1185">Reference proteome</keyword>
<dbReference type="RefSeq" id="WP_160802654.1">
    <property type="nucleotide sequence ID" value="NZ_WUUL01000013.1"/>
</dbReference>
<evidence type="ECO:0000313" key="4">
    <source>
        <dbReference type="Proteomes" id="UP000430692"/>
    </source>
</evidence>
<accession>A0A6I4VWL1</accession>
<dbReference type="AlphaFoldDB" id="A0A6I4VWL1"/>
<proteinExistence type="predicted"/>
<dbReference type="Proteomes" id="UP000430692">
    <property type="component" value="Unassembled WGS sequence"/>
</dbReference>
<protein>
    <submittedName>
        <fullName evidence="3">Uncharacterized protein</fullName>
    </submittedName>
</protein>
<organism evidence="3 4">
    <name type="scientific">Shimazuella alba</name>
    <dbReference type="NCBI Taxonomy" id="2690964"/>
    <lineage>
        <taxon>Bacteria</taxon>
        <taxon>Bacillati</taxon>
        <taxon>Bacillota</taxon>
        <taxon>Bacilli</taxon>
        <taxon>Bacillales</taxon>
        <taxon>Thermoactinomycetaceae</taxon>
        <taxon>Shimazuella</taxon>
    </lineage>
</organism>
<dbReference type="EMBL" id="WUUL01000013">
    <property type="protein sequence ID" value="MXQ55303.1"/>
    <property type="molecule type" value="Genomic_DNA"/>
</dbReference>
<keyword evidence="1" id="KW-0175">Coiled coil</keyword>
<sequence length="162" mass="18287">MEKQEQVVDQQSRQEIEGITHLVKTIEAKDAKIDSLLADKNEWENRALKAEDHSQLLAKELAATKAELQKQQTATNEWENRAIKAEDALKKANSSKWWIIVLGWIGWMGSMILSTIVGKGIEIGSPKTIKKTSSLFPIDEIFSTPYEYAAMLWTAVRVFVGL</sequence>
<feature type="transmembrane region" description="Helical" evidence="2">
    <location>
        <begin position="97"/>
        <end position="117"/>
    </location>
</feature>
<reference evidence="3 4" key="1">
    <citation type="submission" date="2019-12" db="EMBL/GenBank/DDBJ databases">
        <title>Whole-genome analyses of novel actinobacteria.</title>
        <authorList>
            <person name="Sahin N."/>
            <person name="Saygin H."/>
        </authorList>
    </citation>
    <scope>NUCLEOTIDE SEQUENCE [LARGE SCALE GENOMIC DNA]</scope>
    <source>
        <strain evidence="3 4">KC615</strain>
    </source>
</reference>
<feature type="coiled-coil region" evidence="1">
    <location>
        <begin position="26"/>
        <end position="95"/>
    </location>
</feature>
<evidence type="ECO:0000256" key="1">
    <source>
        <dbReference type="SAM" id="Coils"/>
    </source>
</evidence>
<evidence type="ECO:0000313" key="3">
    <source>
        <dbReference type="EMBL" id="MXQ55303.1"/>
    </source>
</evidence>
<keyword evidence="2" id="KW-0472">Membrane</keyword>